<proteinExistence type="predicted"/>
<feature type="transmembrane region" description="Helical" evidence="1">
    <location>
        <begin position="140"/>
        <end position="164"/>
    </location>
</feature>
<evidence type="ECO:0000313" key="2">
    <source>
        <dbReference type="EMBL" id="KMZ60364.1"/>
    </source>
</evidence>
<dbReference type="EMBL" id="LFYR01001623">
    <property type="protein sequence ID" value="KMZ60364.1"/>
    <property type="molecule type" value="Genomic_DNA"/>
</dbReference>
<dbReference type="AlphaFoldDB" id="A0A0K9NUA1"/>
<keyword evidence="3" id="KW-1185">Reference proteome</keyword>
<protein>
    <submittedName>
        <fullName evidence="2">Uncharacterized protein</fullName>
    </submittedName>
</protein>
<feature type="transmembrane region" description="Helical" evidence="1">
    <location>
        <begin position="75"/>
        <end position="95"/>
    </location>
</feature>
<evidence type="ECO:0000256" key="1">
    <source>
        <dbReference type="SAM" id="Phobius"/>
    </source>
</evidence>
<dbReference type="PANTHER" id="PTHR37254:SF1">
    <property type="entry name" value="OS01G0100500 PROTEIN"/>
    <property type="match status" value="1"/>
</dbReference>
<dbReference type="OrthoDB" id="1909934at2759"/>
<organism evidence="2 3">
    <name type="scientific">Zostera marina</name>
    <name type="common">Eelgrass</name>
    <dbReference type="NCBI Taxonomy" id="29655"/>
    <lineage>
        <taxon>Eukaryota</taxon>
        <taxon>Viridiplantae</taxon>
        <taxon>Streptophyta</taxon>
        <taxon>Embryophyta</taxon>
        <taxon>Tracheophyta</taxon>
        <taxon>Spermatophyta</taxon>
        <taxon>Magnoliopsida</taxon>
        <taxon>Liliopsida</taxon>
        <taxon>Zosteraceae</taxon>
        <taxon>Zostera</taxon>
    </lineage>
</organism>
<keyword evidence="1" id="KW-0812">Transmembrane</keyword>
<sequence>MASECPENSIPYNTTECFCSPGYYHSYSAPQAICSLFSLPSGGGMTEHSAVGNNPGFLLRIFPFDSISKFTHPNALILEITAFVLLTWLMFCATVRIGKLRGGRSIWFKIRWWISRLDFCYDTKHWLNDRRVVMKRRTELGGTFSIACLILFLGLFAVLLYQIITKRTIVVHRMKPSNGQDYLSFVNDFEFNITTISSMSCSHLRDLDTFVTENPSIIGFRNTNLSTYANYSCHNTSMGPEISIKCDRCKVPLGSFYIPWRFVDLPNHPAAAVAFKFNLTARDHRNSKKMGYVSGIVKSGMHTETAPKTFRGPDANVLVVHLSPQKYFNRHDLSIIQPIFHDFLPGSYFSESSRLQASLQNSNDGLVNTTLFVKFLSDYILEVYEEKISGTVSFIASIGGVFIFSFVIFFYLLAQFEFRFKKLRNEDIVFWNTISRNRARRNWEKLRKYVMYTWGSDLDGCNITGKEHNNGMLESFPDFGSRHRRTEIKKDSISICMDESKNASTEINFVPETSVEKVE</sequence>
<accession>A0A0K9NUA1</accession>
<evidence type="ECO:0000313" key="3">
    <source>
        <dbReference type="Proteomes" id="UP000036987"/>
    </source>
</evidence>
<dbReference type="Proteomes" id="UP000036987">
    <property type="component" value="Unassembled WGS sequence"/>
</dbReference>
<dbReference type="PANTHER" id="PTHR37254">
    <property type="entry name" value="OS01G0100500 PROTEIN"/>
    <property type="match status" value="1"/>
</dbReference>
<dbReference type="OMA" id="NGSHCAC"/>
<comment type="caution">
    <text evidence="2">The sequence shown here is derived from an EMBL/GenBank/DDBJ whole genome shotgun (WGS) entry which is preliminary data.</text>
</comment>
<feature type="transmembrane region" description="Helical" evidence="1">
    <location>
        <begin position="394"/>
        <end position="414"/>
    </location>
</feature>
<gene>
    <name evidence="2" type="ORF">ZOSMA_5G02310</name>
</gene>
<name>A0A0K9NUA1_ZOSMR</name>
<keyword evidence="1" id="KW-0472">Membrane</keyword>
<keyword evidence="1" id="KW-1133">Transmembrane helix</keyword>
<reference evidence="3" key="1">
    <citation type="journal article" date="2016" name="Nature">
        <title>The genome of the seagrass Zostera marina reveals angiosperm adaptation to the sea.</title>
        <authorList>
            <person name="Olsen J.L."/>
            <person name="Rouze P."/>
            <person name="Verhelst B."/>
            <person name="Lin Y.-C."/>
            <person name="Bayer T."/>
            <person name="Collen J."/>
            <person name="Dattolo E."/>
            <person name="De Paoli E."/>
            <person name="Dittami S."/>
            <person name="Maumus F."/>
            <person name="Michel G."/>
            <person name="Kersting A."/>
            <person name="Lauritano C."/>
            <person name="Lohaus R."/>
            <person name="Toepel M."/>
            <person name="Tonon T."/>
            <person name="Vanneste K."/>
            <person name="Amirebrahimi M."/>
            <person name="Brakel J."/>
            <person name="Bostroem C."/>
            <person name="Chovatia M."/>
            <person name="Grimwood J."/>
            <person name="Jenkins J.W."/>
            <person name="Jueterbock A."/>
            <person name="Mraz A."/>
            <person name="Stam W.T."/>
            <person name="Tice H."/>
            <person name="Bornberg-Bauer E."/>
            <person name="Green P.J."/>
            <person name="Pearson G.A."/>
            <person name="Procaccini G."/>
            <person name="Duarte C.M."/>
            <person name="Schmutz J."/>
            <person name="Reusch T.B.H."/>
            <person name="Van de Peer Y."/>
        </authorList>
    </citation>
    <scope>NUCLEOTIDE SEQUENCE [LARGE SCALE GENOMIC DNA]</scope>
    <source>
        <strain evidence="3">cv. Finnish</strain>
    </source>
</reference>